<dbReference type="EMBL" id="GG662439">
    <property type="protein sequence ID" value="EWS71726.1"/>
    <property type="molecule type" value="Genomic_DNA"/>
</dbReference>
<dbReference type="RefSeq" id="XP_012655734.1">
    <property type="nucleotide sequence ID" value="XM_012800280.1"/>
</dbReference>
<dbReference type="Proteomes" id="UP000009168">
    <property type="component" value="Unassembled WGS sequence"/>
</dbReference>
<keyword evidence="1" id="KW-0175">Coiled coil</keyword>
<gene>
    <name evidence="2" type="ORF">TTHERM_000992712</name>
</gene>
<evidence type="ECO:0000256" key="1">
    <source>
        <dbReference type="SAM" id="Coils"/>
    </source>
</evidence>
<name>W7XD35_TETTS</name>
<evidence type="ECO:0000313" key="3">
    <source>
        <dbReference type="Proteomes" id="UP000009168"/>
    </source>
</evidence>
<accession>W7XD35</accession>
<organism evidence="2 3">
    <name type="scientific">Tetrahymena thermophila (strain SB210)</name>
    <dbReference type="NCBI Taxonomy" id="312017"/>
    <lineage>
        <taxon>Eukaryota</taxon>
        <taxon>Sar</taxon>
        <taxon>Alveolata</taxon>
        <taxon>Ciliophora</taxon>
        <taxon>Intramacronucleata</taxon>
        <taxon>Oligohymenophorea</taxon>
        <taxon>Hymenostomatida</taxon>
        <taxon>Tetrahymenina</taxon>
        <taxon>Tetrahymenidae</taxon>
        <taxon>Tetrahymena</taxon>
    </lineage>
</organism>
<reference evidence="3" key="1">
    <citation type="journal article" date="2006" name="PLoS Biol.">
        <title>Macronuclear genome sequence of the ciliate Tetrahymena thermophila, a model eukaryote.</title>
        <authorList>
            <person name="Eisen J.A."/>
            <person name="Coyne R.S."/>
            <person name="Wu M."/>
            <person name="Wu D."/>
            <person name="Thiagarajan M."/>
            <person name="Wortman J.R."/>
            <person name="Badger J.H."/>
            <person name="Ren Q."/>
            <person name="Amedeo P."/>
            <person name="Jones K.M."/>
            <person name="Tallon L.J."/>
            <person name="Delcher A.L."/>
            <person name="Salzberg S.L."/>
            <person name="Silva J.C."/>
            <person name="Haas B.J."/>
            <person name="Majoros W.H."/>
            <person name="Farzad M."/>
            <person name="Carlton J.M."/>
            <person name="Smith R.K. Jr."/>
            <person name="Garg J."/>
            <person name="Pearlman R.E."/>
            <person name="Karrer K.M."/>
            <person name="Sun L."/>
            <person name="Manning G."/>
            <person name="Elde N.C."/>
            <person name="Turkewitz A.P."/>
            <person name="Asai D.J."/>
            <person name="Wilkes D.E."/>
            <person name="Wang Y."/>
            <person name="Cai H."/>
            <person name="Collins K."/>
            <person name="Stewart B.A."/>
            <person name="Lee S.R."/>
            <person name="Wilamowska K."/>
            <person name="Weinberg Z."/>
            <person name="Ruzzo W.L."/>
            <person name="Wloga D."/>
            <person name="Gaertig J."/>
            <person name="Frankel J."/>
            <person name="Tsao C.-C."/>
            <person name="Gorovsky M.A."/>
            <person name="Keeling P.J."/>
            <person name="Waller R.F."/>
            <person name="Patron N.J."/>
            <person name="Cherry J.M."/>
            <person name="Stover N.A."/>
            <person name="Krieger C.J."/>
            <person name="del Toro C."/>
            <person name="Ryder H.F."/>
            <person name="Williamson S.C."/>
            <person name="Barbeau R.A."/>
            <person name="Hamilton E.P."/>
            <person name="Orias E."/>
        </authorList>
    </citation>
    <scope>NUCLEOTIDE SEQUENCE [LARGE SCALE GENOMIC DNA]</scope>
    <source>
        <strain evidence="3">SB210</strain>
    </source>
</reference>
<evidence type="ECO:0000313" key="2">
    <source>
        <dbReference type="EMBL" id="EWS71726.1"/>
    </source>
</evidence>
<dbReference type="GeneID" id="24441319"/>
<sequence length="201" mass="23465">MNLIDMVPIIEQKQMNEKRIKGKRREDQDINSKAKKLINRNRRNQNKKSQLKLKYKKIKKERKQNFHKDINIYQKWLRLQLLLLLPPDSGLRLLSLVSEDPSTPKTPTKLSLSSKTSTPRKMLLSIKERELFTFTRVKRRTVLTTEPSGVELVRLTVTTVLLLLDLLTTSPLKLLVPSLELCSILTELELDIKNINFLLQL</sequence>
<protein>
    <submittedName>
        <fullName evidence="2">Uncharacterized protein</fullName>
    </submittedName>
</protein>
<keyword evidence="3" id="KW-1185">Reference proteome</keyword>
<proteinExistence type="predicted"/>
<dbReference type="InParanoid" id="W7XD35"/>
<dbReference type="AlphaFoldDB" id="W7XD35"/>
<feature type="coiled-coil region" evidence="1">
    <location>
        <begin position="34"/>
        <end position="61"/>
    </location>
</feature>
<dbReference type="KEGG" id="tet:TTHERM_000992712"/>